<name>A0AA91PZL4_CLALS</name>
<dbReference type="EMBL" id="LYUB02000008">
    <property type="protein sequence ID" value="OVF08369.1"/>
    <property type="molecule type" value="Genomic_DNA"/>
</dbReference>
<feature type="region of interest" description="Disordered" evidence="1">
    <location>
        <begin position="91"/>
        <end position="139"/>
    </location>
</feature>
<dbReference type="Proteomes" id="UP000195602">
    <property type="component" value="Unassembled WGS sequence"/>
</dbReference>
<gene>
    <name evidence="2" type="ORF">A9F13_08g00605</name>
</gene>
<feature type="region of interest" description="Disordered" evidence="1">
    <location>
        <begin position="1"/>
        <end position="21"/>
    </location>
</feature>
<feature type="region of interest" description="Disordered" evidence="1">
    <location>
        <begin position="335"/>
        <end position="354"/>
    </location>
</feature>
<accession>A0AA91PZL4</accession>
<evidence type="ECO:0000313" key="2">
    <source>
        <dbReference type="EMBL" id="OVF08369.1"/>
    </source>
</evidence>
<feature type="region of interest" description="Disordered" evidence="1">
    <location>
        <begin position="229"/>
        <end position="258"/>
    </location>
</feature>
<organism evidence="2 3">
    <name type="scientific">Clavispora lusitaniae</name>
    <name type="common">Candida lusitaniae</name>
    <dbReference type="NCBI Taxonomy" id="36911"/>
    <lineage>
        <taxon>Eukaryota</taxon>
        <taxon>Fungi</taxon>
        <taxon>Dikarya</taxon>
        <taxon>Ascomycota</taxon>
        <taxon>Saccharomycotina</taxon>
        <taxon>Pichiomycetes</taxon>
        <taxon>Metschnikowiaceae</taxon>
        <taxon>Clavispora</taxon>
    </lineage>
</organism>
<proteinExistence type="predicted"/>
<feature type="compositionally biased region" description="Polar residues" evidence="1">
    <location>
        <begin position="1"/>
        <end position="12"/>
    </location>
</feature>
<feature type="compositionally biased region" description="Basic and acidic residues" evidence="1">
    <location>
        <begin position="91"/>
        <end position="107"/>
    </location>
</feature>
<dbReference type="AlphaFoldDB" id="A0AA91PZL4"/>
<sequence>MDEEVTPNTRGSTAEPYDPAISPVENLEEFFEDVESEFKVMKSFSDSFVNADVDLQNFWDTRQNSLKLDEANEFDGEEWRKFTERGFSERGHNERGFKTLDPRKSGEKNPFLSFKTLRESPETSTESIETGGRTDGSKIGPIRSRYLRTSFHIGVLEWARNVANSFHSSQDKRRDTSEIFNFNESFVLKEPKLGNLNSKADAPVLSSKPKGSSWGRIWLNNSTRVLLSNWSKKDTPQKADRAHPRKKTSKPEEQATLPRRHSYYSLSSFLGRKSQKKDPMLNTSVFSPRPQVPHVKNLVSANQVEGYAQGGADYSIVPLESEEFFDSVSRNGDLALDSGTSKGPQSAPSHEKLHSIKERMRLSIWPGKRKTESLRLHAFPPPNPPSYQGPITGVV</sequence>
<comment type="caution">
    <text evidence="2">The sequence shown here is derived from an EMBL/GenBank/DDBJ whole genome shotgun (WGS) entry which is preliminary data.</text>
</comment>
<evidence type="ECO:0000313" key="3">
    <source>
        <dbReference type="Proteomes" id="UP000195602"/>
    </source>
</evidence>
<feature type="compositionally biased region" description="Basic and acidic residues" evidence="1">
    <location>
        <begin position="231"/>
        <end position="242"/>
    </location>
</feature>
<feature type="region of interest" description="Disordered" evidence="1">
    <location>
        <begin position="375"/>
        <end position="395"/>
    </location>
</feature>
<dbReference type="KEGG" id="clus:A9F13_08g00605"/>
<evidence type="ECO:0000256" key="1">
    <source>
        <dbReference type="SAM" id="MobiDB-lite"/>
    </source>
</evidence>
<reference evidence="2 3" key="1">
    <citation type="submission" date="2017-04" db="EMBL/GenBank/DDBJ databases">
        <title>Draft genome of the yeast Clavispora lusitaniae type strain CBS 6936.</title>
        <authorList>
            <person name="Durrens P."/>
            <person name="Klopp C."/>
            <person name="Biteau N."/>
            <person name="Fitton-Ouhabi V."/>
            <person name="Dementhon K."/>
            <person name="Accoceberry I."/>
            <person name="Sherman D.J."/>
            <person name="Noel T."/>
        </authorList>
    </citation>
    <scope>NUCLEOTIDE SEQUENCE [LARGE SCALE GENOMIC DNA]</scope>
    <source>
        <strain evidence="2 3">CBS 6936</strain>
    </source>
</reference>
<protein>
    <submittedName>
        <fullName evidence="2">Uncharacterized protein</fullName>
    </submittedName>
</protein>
<feature type="compositionally biased region" description="Polar residues" evidence="1">
    <location>
        <begin position="338"/>
        <end position="348"/>
    </location>
</feature>